<gene>
    <name evidence="2" type="primary">Slc38a10</name>
    <name evidence="2" type="ORF">SPIL2461_LOCUS6200</name>
</gene>
<protein>
    <submittedName>
        <fullName evidence="2">Slc38a10 protein</fullName>
    </submittedName>
</protein>
<evidence type="ECO:0000313" key="3">
    <source>
        <dbReference type="Proteomes" id="UP000649617"/>
    </source>
</evidence>
<reference evidence="2" key="1">
    <citation type="submission" date="2021-02" db="EMBL/GenBank/DDBJ databases">
        <authorList>
            <person name="Dougan E. K."/>
            <person name="Rhodes N."/>
            <person name="Thang M."/>
            <person name="Chan C."/>
        </authorList>
    </citation>
    <scope>NUCLEOTIDE SEQUENCE</scope>
</reference>
<name>A0A812N687_SYMPI</name>
<evidence type="ECO:0000256" key="1">
    <source>
        <dbReference type="SAM" id="MobiDB-lite"/>
    </source>
</evidence>
<dbReference type="Proteomes" id="UP000649617">
    <property type="component" value="Unassembled WGS sequence"/>
</dbReference>
<sequence>RGENKVVYSVKNTFLHIDEPEEQEEDPLQSSSGPWASEEGLGPPLQFLPKDIELTELQAFRADYMKFRAGQATGARGEIQDVPEVPLASESTVGALDLQQTGQYPMNAFAGQQMPER</sequence>
<feature type="region of interest" description="Disordered" evidence="1">
    <location>
        <begin position="15"/>
        <end position="46"/>
    </location>
</feature>
<dbReference type="EMBL" id="CAJNIZ010009191">
    <property type="protein sequence ID" value="CAE7277348.1"/>
    <property type="molecule type" value="Genomic_DNA"/>
</dbReference>
<proteinExistence type="predicted"/>
<evidence type="ECO:0000313" key="2">
    <source>
        <dbReference type="EMBL" id="CAE7277348.1"/>
    </source>
</evidence>
<dbReference type="OrthoDB" id="432309at2759"/>
<accession>A0A812N687</accession>
<feature type="non-terminal residue" evidence="2">
    <location>
        <position position="1"/>
    </location>
</feature>
<keyword evidence="3" id="KW-1185">Reference proteome</keyword>
<comment type="caution">
    <text evidence="2">The sequence shown here is derived from an EMBL/GenBank/DDBJ whole genome shotgun (WGS) entry which is preliminary data.</text>
</comment>
<dbReference type="AlphaFoldDB" id="A0A812N687"/>
<organism evidence="2 3">
    <name type="scientific">Symbiodinium pilosum</name>
    <name type="common">Dinoflagellate</name>
    <dbReference type="NCBI Taxonomy" id="2952"/>
    <lineage>
        <taxon>Eukaryota</taxon>
        <taxon>Sar</taxon>
        <taxon>Alveolata</taxon>
        <taxon>Dinophyceae</taxon>
        <taxon>Suessiales</taxon>
        <taxon>Symbiodiniaceae</taxon>
        <taxon>Symbiodinium</taxon>
    </lineage>
</organism>